<organism evidence="4 5">
    <name type="scientific">Dillenia turbinata</name>
    <dbReference type="NCBI Taxonomy" id="194707"/>
    <lineage>
        <taxon>Eukaryota</taxon>
        <taxon>Viridiplantae</taxon>
        <taxon>Streptophyta</taxon>
        <taxon>Embryophyta</taxon>
        <taxon>Tracheophyta</taxon>
        <taxon>Spermatophyta</taxon>
        <taxon>Magnoliopsida</taxon>
        <taxon>eudicotyledons</taxon>
        <taxon>Gunneridae</taxon>
        <taxon>Pentapetalae</taxon>
        <taxon>Dilleniales</taxon>
        <taxon>Dilleniaceae</taxon>
        <taxon>Dillenia</taxon>
    </lineage>
</organism>
<gene>
    <name evidence="4" type="ORF">RJ641_025648</name>
</gene>
<keyword evidence="5" id="KW-1185">Reference proteome</keyword>
<dbReference type="PANTHER" id="PTHR48104:SF7">
    <property type="entry name" value="METACASPASE-9"/>
    <property type="match status" value="1"/>
</dbReference>
<evidence type="ECO:0000256" key="1">
    <source>
        <dbReference type="ARBA" id="ARBA00009005"/>
    </source>
</evidence>
<keyword evidence="2" id="KW-1133">Transmembrane helix</keyword>
<dbReference type="GO" id="GO:0005737">
    <property type="term" value="C:cytoplasm"/>
    <property type="evidence" value="ECO:0007669"/>
    <property type="project" value="TreeGrafter"/>
</dbReference>
<accession>A0AAN8WAX2</accession>
<feature type="transmembrane region" description="Helical" evidence="2">
    <location>
        <begin position="130"/>
        <end position="153"/>
    </location>
</feature>
<keyword evidence="2" id="KW-0812">Transmembrane</keyword>
<dbReference type="Proteomes" id="UP001370490">
    <property type="component" value="Unassembled WGS sequence"/>
</dbReference>
<evidence type="ECO:0000313" key="5">
    <source>
        <dbReference type="Proteomes" id="UP001370490"/>
    </source>
</evidence>
<comment type="caution">
    <text evidence="4">The sequence shown here is derived from an EMBL/GenBank/DDBJ whole genome shotgun (WGS) entry which is preliminary data.</text>
</comment>
<sequence>MPTGANIKQALKQMVDRAEAGDILFFHYSGHGTLIPLKPTHPFRQHEAIVPCNFNLITGLTTPLESIIKHLSASTGINTSDVATHLLELFGELASLCFRLPHHEINLIKTDMGILLSECQKDETICLPSILVFIVLMLMLMQLSWVDLTALIFN</sequence>
<dbReference type="AlphaFoldDB" id="A0AAN8WAX2"/>
<evidence type="ECO:0000256" key="2">
    <source>
        <dbReference type="SAM" id="Phobius"/>
    </source>
</evidence>
<comment type="similarity">
    <text evidence="1">Belongs to the peptidase C14B family.</text>
</comment>
<reference evidence="4 5" key="1">
    <citation type="submission" date="2023-12" db="EMBL/GenBank/DDBJ databases">
        <title>A high-quality genome assembly for Dillenia turbinata (Dilleniales).</title>
        <authorList>
            <person name="Chanderbali A."/>
        </authorList>
    </citation>
    <scope>NUCLEOTIDE SEQUENCE [LARGE SCALE GENOMIC DNA]</scope>
    <source>
        <strain evidence="4">LSX21</strain>
        <tissue evidence="4">Leaf</tissue>
    </source>
</reference>
<evidence type="ECO:0000259" key="3">
    <source>
        <dbReference type="Pfam" id="PF00656"/>
    </source>
</evidence>
<name>A0AAN8WAX2_9MAGN</name>
<dbReference type="InterPro" id="IPR050452">
    <property type="entry name" value="Metacaspase"/>
</dbReference>
<dbReference type="InterPro" id="IPR011600">
    <property type="entry name" value="Pept_C14_caspase"/>
</dbReference>
<feature type="domain" description="Peptidase C14 caspase" evidence="3">
    <location>
        <begin position="2"/>
        <end position="58"/>
    </location>
</feature>
<dbReference type="EMBL" id="JBAMMX010000003">
    <property type="protein sequence ID" value="KAK6944546.1"/>
    <property type="molecule type" value="Genomic_DNA"/>
</dbReference>
<dbReference type="Pfam" id="PF00656">
    <property type="entry name" value="Peptidase_C14"/>
    <property type="match status" value="1"/>
</dbReference>
<proteinExistence type="inferred from homology"/>
<dbReference type="GO" id="GO:0004197">
    <property type="term" value="F:cysteine-type endopeptidase activity"/>
    <property type="evidence" value="ECO:0007669"/>
    <property type="project" value="InterPro"/>
</dbReference>
<evidence type="ECO:0000313" key="4">
    <source>
        <dbReference type="EMBL" id="KAK6944546.1"/>
    </source>
</evidence>
<keyword evidence="2" id="KW-0472">Membrane</keyword>
<protein>
    <recommendedName>
        <fullName evidence="3">Peptidase C14 caspase domain-containing protein</fullName>
    </recommendedName>
</protein>
<dbReference type="Gene3D" id="3.40.50.12660">
    <property type="match status" value="1"/>
</dbReference>
<dbReference type="GO" id="GO:0006508">
    <property type="term" value="P:proteolysis"/>
    <property type="evidence" value="ECO:0007669"/>
    <property type="project" value="InterPro"/>
</dbReference>
<dbReference type="PANTHER" id="PTHR48104">
    <property type="entry name" value="METACASPASE-4"/>
    <property type="match status" value="1"/>
</dbReference>